<accession>A0ABR1N468</accession>
<evidence type="ECO:0000256" key="1">
    <source>
        <dbReference type="SAM" id="MobiDB-lite"/>
    </source>
</evidence>
<gene>
    <name evidence="2" type="ORF">JOL62DRAFT_578962</name>
</gene>
<dbReference type="EMBL" id="JBBPBF010000024">
    <property type="protein sequence ID" value="KAK7609222.1"/>
    <property type="molecule type" value="Genomic_DNA"/>
</dbReference>
<sequence length="160" mass="17997">MHPSRLYDCRHFAVSANMRLGGHLLYQLQVANEQRVNLQCSSITDRLSRHYIHDTQLHLRGFPRLGRCICEMDARGTMHARSLLACLLACWPGLAWMFAVCVLRCEGGRLASAWPAALLPRHDEDDEGPQVDVGPVHEARTQSQKASRSKHSTSTSARRP</sequence>
<comment type="caution">
    <text evidence="2">The sequence shown here is derived from an EMBL/GenBank/DDBJ whole genome shotgun (WGS) entry which is preliminary data.</text>
</comment>
<keyword evidence="3" id="KW-1185">Reference proteome</keyword>
<proteinExistence type="predicted"/>
<organism evidence="2 3">
    <name type="scientific">Phyllosticta paracitricarpa</name>
    <dbReference type="NCBI Taxonomy" id="2016321"/>
    <lineage>
        <taxon>Eukaryota</taxon>
        <taxon>Fungi</taxon>
        <taxon>Dikarya</taxon>
        <taxon>Ascomycota</taxon>
        <taxon>Pezizomycotina</taxon>
        <taxon>Dothideomycetes</taxon>
        <taxon>Dothideomycetes incertae sedis</taxon>
        <taxon>Botryosphaeriales</taxon>
        <taxon>Phyllostictaceae</taxon>
        <taxon>Phyllosticta</taxon>
    </lineage>
</organism>
<evidence type="ECO:0000313" key="3">
    <source>
        <dbReference type="Proteomes" id="UP001367316"/>
    </source>
</evidence>
<protein>
    <submittedName>
        <fullName evidence="2">Uncharacterized protein</fullName>
    </submittedName>
</protein>
<evidence type="ECO:0000313" key="2">
    <source>
        <dbReference type="EMBL" id="KAK7609222.1"/>
    </source>
</evidence>
<dbReference type="Proteomes" id="UP001367316">
    <property type="component" value="Unassembled WGS sequence"/>
</dbReference>
<feature type="region of interest" description="Disordered" evidence="1">
    <location>
        <begin position="121"/>
        <end position="160"/>
    </location>
</feature>
<feature type="compositionally biased region" description="Polar residues" evidence="1">
    <location>
        <begin position="141"/>
        <end position="160"/>
    </location>
</feature>
<name>A0ABR1N468_9PEZI</name>
<reference evidence="2 3" key="1">
    <citation type="submission" date="2024-04" db="EMBL/GenBank/DDBJ databases">
        <title>Phyllosticta paracitricarpa is synonymous to the EU quarantine fungus P. citricarpa based on phylogenomic analyses.</title>
        <authorList>
            <consortium name="Lawrence Berkeley National Laboratory"/>
            <person name="Van ingen-buijs V.A."/>
            <person name="Van westerhoven A.C."/>
            <person name="Haridas S."/>
            <person name="Skiadas P."/>
            <person name="Martin F."/>
            <person name="Groenewald J.Z."/>
            <person name="Crous P.W."/>
            <person name="Seidl M.F."/>
        </authorList>
    </citation>
    <scope>NUCLEOTIDE SEQUENCE [LARGE SCALE GENOMIC DNA]</scope>
    <source>
        <strain evidence="2 3">CBS 141358</strain>
    </source>
</reference>